<protein>
    <recommendedName>
        <fullName evidence="3">HNH endonuclease</fullName>
    </recommendedName>
</protein>
<reference evidence="1 2" key="1">
    <citation type="submission" date="2024-12" db="EMBL/GenBank/DDBJ databases">
        <title>Forecasting of Potato common scab and diversities of Pathogenic streptomyces spp. in china.</title>
        <authorList>
            <person name="Handique U."/>
            <person name="Wu J."/>
        </authorList>
    </citation>
    <scope>NUCLEOTIDE SEQUENCE [LARGE SCALE GENOMIC DNA]</scope>
    <source>
        <strain evidence="1 2">ZRIMU1585</strain>
    </source>
</reference>
<dbReference type="RefSeq" id="WP_369278402.1">
    <property type="nucleotide sequence ID" value="NZ_JBJVMW010000014.1"/>
</dbReference>
<evidence type="ECO:0000313" key="2">
    <source>
        <dbReference type="Proteomes" id="UP001631993"/>
    </source>
</evidence>
<name>A0ABW9IDN2_STRGJ</name>
<organism evidence="1 2">
    <name type="scientific">Streptomyces galilaeus</name>
    <dbReference type="NCBI Taxonomy" id="33899"/>
    <lineage>
        <taxon>Bacteria</taxon>
        <taxon>Bacillati</taxon>
        <taxon>Actinomycetota</taxon>
        <taxon>Actinomycetes</taxon>
        <taxon>Kitasatosporales</taxon>
        <taxon>Streptomycetaceae</taxon>
        <taxon>Streptomyces</taxon>
    </lineage>
</organism>
<evidence type="ECO:0000313" key="1">
    <source>
        <dbReference type="EMBL" id="MFM9646614.1"/>
    </source>
</evidence>
<gene>
    <name evidence="1" type="ORF">ACKI1S_10730</name>
</gene>
<accession>A0ABW9IDN2</accession>
<sequence length="188" mass="21076">MGIGYEDESPEIDRRFDTLWVRYAATPGVGQPDLRSMHPLRQRQAMTHLLCQVCRKSTFGRRDERHLFLMRSRADEPIIEGEVTAVPPVHARCAQRAITECPHLRKGWTAALVEHMPTWGVAGIVYDRRTLDPLPGPGPGGGGLERVSLFDSETLRWVVAARLLVSLRGVEEIDVRHLANVADGQPVR</sequence>
<comment type="caution">
    <text evidence="1">The sequence shown here is derived from an EMBL/GenBank/DDBJ whole genome shotgun (WGS) entry which is preliminary data.</text>
</comment>
<proteinExistence type="predicted"/>
<dbReference type="EMBL" id="JBJVNE010000005">
    <property type="protein sequence ID" value="MFM9646614.1"/>
    <property type="molecule type" value="Genomic_DNA"/>
</dbReference>
<dbReference type="Proteomes" id="UP001631993">
    <property type="component" value="Unassembled WGS sequence"/>
</dbReference>
<evidence type="ECO:0008006" key="3">
    <source>
        <dbReference type="Google" id="ProtNLM"/>
    </source>
</evidence>
<keyword evidence="2" id="KW-1185">Reference proteome</keyword>